<proteinExistence type="predicted"/>
<gene>
    <name evidence="3" type="ORF">CfE428DRAFT_1631</name>
</gene>
<keyword evidence="4" id="KW-1185">Reference proteome</keyword>
<evidence type="ECO:0000256" key="1">
    <source>
        <dbReference type="SAM" id="MobiDB-lite"/>
    </source>
</evidence>
<feature type="region of interest" description="Disordered" evidence="1">
    <location>
        <begin position="16"/>
        <end position="45"/>
    </location>
</feature>
<dbReference type="Proteomes" id="UP000005824">
    <property type="component" value="Unassembled WGS sequence"/>
</dbReference>
<accession>B4CX18</accession>
<organism evidence="3 4">
    <name type="scientific">Chthoniobacter flavus Ellin428</name>
    <dbReference type="NCBI Taxonomy" id="497964"/>
    <lineage>
        <taxon>Bacteria</taxon>
        <taxon>Pseudomonadati</taxon>
        <taxon>Verrucomicrobiota</taxon>
        <taxon>Spartobacteria</taxon>
        <taxon>Chthoniobacterales</taxon>
        <taxon>Chthoniobacteraceae</taxon>
        <taxon>Chthoniobacter</taxon>
    </lineage>
</organism>
<name>B4CX18_9BACT</name>
<dbReference type="EMBL" id="ABVL01000003">
    <property type="protein sequence ID" value="EDY21338.1"/>
    <property type="molecule type" value="Genomic_DNA"/>
</dbReference>
<keyword evidence="2" id="KW-0812">Transmembrane</keyword>
<dbReference type="AlphaFoldDB" id="B4CX18"/>
<dbReference type="RefSeq" id="WP_006978957.1">
    <property type="nucleotide sequence ID" value="NZ_ABVL01000003.1"/>
</dbReference>
<dbReference type="InParanoid" id="B4CX18"/>
<feature type="transmembrane region" description="Helical" evidence="2">
    <location>
        <begin position="60"/>
        <end position="79"/>
    </location>
</feature>
<protein>
    <submittedName>
        <fullName evidence="3">Uncharacterized protein</fullName>
    </submittedName>
</protein>
<dbReference type="STRING" id="497964.CfE428DRAFT_1631"/>
<reference evidence="3 4" key="1">
    <citation type="journal article" date="2011" name="J. Bacteriol.">
        <title>Genome sequence of Chthoniobacter flavus Ellin428, an aerobic heterotrophic soil bacterium.</title>
        <authorList>
            <person name="Kant R."/>
            <person name="van Passel M.W."/>
            <person name="Palva A."/>
            <person name="Lucas S."/>
            <person name="Lapidus A."/>
            <person name="Glavina Del Rio T."/>
            <person name="Dalin E."/>
            <person name="Tice H."/>
            <person name="Bruce D."/>
            <person name="Goodwin L."/>
            <person name="Pitluck S."/>
            <person name="Larimer F.W."/>
            <person name="Land M.L."/>
            <person name="Hauser L."/>
            <person name="Sangwan P."/>
            <person name="de Vos W.M."/>
            <person name="Janssen P.H."/>
            <person name="Smidt H."/>
        </authorList>
    </citation>
    <scope>NUCLEOTIDE SEQUENCE [LARGE SCALE GENOMIC DNA]</scope>
    <source>
        <strain evidence="3 4">Ellin428</strain>
    </source>
</reference>
<sequence>MHEITPARVHLPHRSSLRPAIRPPGFASRTASSSSPSSSSSSSACSRWKISDSYFRHDHAIARSLFVLPLPAALFWGICTRHRWAWWTTRILALLVAILYALPSIGIWFLYPHLPLGLRLWITVVGAILCAFVLSVHLALGRPAARTYFFARKTGH</sequence>
<keyword evidence="2" id="KW-1133">Transmembrane helix</keyword>
<evidence type="ECO:0000256" key="2">
    <source>
        <dbReference type="SAM" id="Phobius"/>
    </source>
</evidence>
<evidence type="ECO:0000313" key="3">
    <source>
        <dbReference type="EMBL" id="EDY21338.1"/>
    </source>
</evidence>
<evidence type="ECO:0000313" key="4">
    <source>
        <dbReference type="Proteomes" id="UP000005824"/>
    </source>
</evidence>
<keyword evidence="2" id="KW-0472">Membrane</keyword>
<feature type="compositionally biased region" description="Low complexity" evidence="1">
    <location>
        <begin position="27"/>
        <end position="45"/>
    </location>
</feature>
<feature type="transmembrane region" description="Helical" evidence="2">
    <location>
        <begin position="117"/>
        <end position="140"/>
    </location>
</feature>
<comment type="caution">
    <text evidence="3">The sequence shown here is derived from an EMBL/GenBank/DDBJ whole genome shotgun (WGS) entry which is preliminary data.</text>
</comment>
<feature type="transmembrane region" description="Helical" evidence="2">
    <location>
        <begin position="91"/>
        <end position="111"/>
    </location>
</feature>